<dbReference type="NCBIfam" id="TIGR01785">
    <property type="entry name" value="TonB-hemin"/>
    <property type="match status" value="1"/>
</dbReference>
<evidence type="ECO:0000256" key="7">
    <source>
        <dbReference type="ARBA" id="ARBA00023077"/>
    </source>
</evidence>
<comment type="similarity">
    <text evidence="2 11 12">Belongs to the TonB-dependent receptor family.</text>
</comment>
<feature type="chain" id="PRO_5043769426" evidence="14">
    <location>
        <begin position="29"/>
        <end position="769"/>
    </location>
</feature>
<dbReference type="eggNOG" id="COG4771">
    <property type="taxonomic scope" value="Bacteria"/>
</dbReference>
<protein>
    <submittedName>
        <fullName evidence="17">TonB-dependent hemoglobin/transferrin/lactoferrin family receptor</fullName>
    </submittedName>
</protein>
<dbReference type="InterPro" id="IPR012910">
    <property type="entry name" value="Plug_dom"/>
</dbReference>
<name>Q0B6A1_BURCM</name>
<dbReference type="GO" id="GO:0044718">
    <property type="term" value="P:siderophore transmembrane transport"/>
    <property type="evidence" value="ECO:0007669"/>
    <property type="project" value="TreeGrafter"/>
</dbReference>
<reference evidence="17" key="1">
    <citation type="submission" date="2006-08" db="EMBL/GenBank/DDBJ databases">
        <title>Complete sequence of Chromosome 2 of Burkholderia cepacia AMMD.</title>
        <authorList>
            <consortium name="US DOE Joint Genome Institute"/>
            <person name="Copeland A."/>
            <person name="Lucas S."/>
            <person name="Lapidus A."/>
            <person name="Barry K."/>
            <person name="Detter J.C."/>
            <person name="Glavina del Rio T."/>
            <person name="Hammon N."/>
            <person name="Israni S."/>
            <person name="Pitluck S."/>
            <person name="Bruce D."/>
            <person name="Chain P."/>
            <person name="Malfatti S."/>
            <person name="Shin M."/>
            <person name="Vergez L."/>
            <person name="Schmutz J."/>
            <person name="Larimer F."/>
            <person name="Land M."/>
            <person name="Hauser L."/>
            <person name="Kyrpides N."/>
            <person name="Kim E."/>
            <person name="Parke J."/>
            <person name="Coenye T."/>
            <person name="Konstantinidis K."/>
            <person name="Ramette A."/>
            <person name="Tiedje J."/>
            <person name="Richardson P."/>
        </authorList>
    </citation>
    <scope>NUCLEOTIDE SEQUENCE</scope>
    <source>
        <strain evidence="17">AMMD</strain>
    </source>
</reference>
<evidence type="ECO:0000313" key="17">
    <source>
        <dbReference type="EMBL" id="ABI90322.1"/>
    </source>
</evidence>
<feature type="domain" description="TonB-dependent receptor plug" evidence="16">
    <location>
        <begin position="81"/>
        <end position="200"/>
    </location>
</feature>
<keyword evidence="8 11" id="KW-0472">Membrane</keyword>
<dbReference type="CDD" id="cd01347">
    <property type="entry name" value="ligand_gated_channel"/>
    <property type="match status" value="1"/>
</dbReference>
<dbReference type="PROSITE" id="PS52016">
    <property type="entry name" value="TONB_DEPENDENT_REC_3"/>
    <property type="match status" value="1"/>
</dbReference>
<dbReference type="InterPro" id="IPR000531">
    <property type="entry name" value="Beta-barrel_TonB"/>
</dbReference>
<dbReference type="SUPFAM" id="SSF56935">
    <property type="entry name" value="Porins"/>
    <property type="match status" value="1"/>
</dbReference>
<evidence type="ECO:0000256" key="11">
    <source>
        <dbReference type="PROSITE-ProRule" id="PRU01360"/>
    </source>
</evidence>
<dbReference type="PANTHER" id="PTHR30069">
    <property type="entry name" value="TONB-DEPENDENT OUTER MEMBRANE RECEPTOR"/>
    <property type="match status" value="1"/>
</dbReference>
<dbReference type="KEGG" id="bam:Bamb_4772"/>
<comment type="subcellular location">
    <subcellularLocation>
        <location evidence="1 11">Cell outer membrane</location>
        <topology evidence="1 11">Multi-pass membrane protein</topology>
    </subcellularLocation>
</comment>
<keyword evidence="9 17" id="KW-0675">Receptor</keyword>
<evidence type="ECO:0000256" key="3">
    <source>
        <dbReference type="ARBA" id="ARBA00022448"/>
    </source>
</evidence>
<dbReference type="Gene3D" id="2.40.170.20">
    <property type="entry name" value="TonB-dependent receptor, beta-barrel domain"/>
    <property type="match status" value="1"/>
</dbReference>
<dbReference type="EMBL" id="CP000441">
    <property type="protein sequence ID" value="ABI90322.1"/>
    <property type="molecule type" value="Genomic_DNA"/>
</dbReference>
<keyword evidence="3 11" id="KW-0813">Transport</keyword>
<evidence type="ECO:0000256" key="10">
    <source>
        <dbReference type="ARBA" id="ARBA00023237"/>
    </source>
</evidence>
<keyword evidence="6 14" id="KW-0732">Signal</keyword>
<dbReference type="Pfam" id="PF00593">
    <property type="entry name" value="TonB_dep_Rec_b-barrel"/>
    <property type="match status" value="1"/>
</dbReference>
<dbReference type="GO" id="GO:0015232">
    <property type="term" value="F:heme transmembrane transporter activity"/>
    <property type="evidence" value="ECO:0007669"/>
    <property type="project" value="InterPro"/>
</dbReference>
<dbReference type="InterPro" id="IPR037066">
    <property type="entry name" value="Plug_dom_sf"/>
</dbReference>
<gene>
    <name evidence="17" type="ordered locus">Bamb_4772</name>
</gene>
<keyword evidence="7 12" id="KW-0798">TonB box</keyword>
<accession>Q0B6A1</accession>
<dbReference type="InterPro" id="IPR036942">
    <property type="entry name" value="Beta-barrel_TonB_sf"/>
</dbReference>
<evidence type="ECO:0000259" key="16">
    <source>
        <dbReference type="Pfam" id="PF07715"/>
    </source>
</evidence>
<dbReference type="InterPro" id="IPR010949">
    <property type="entry name" value="TonB_Hb/transfer/lactofer_rcpt"/>
</dbReference>
<dbReference type="Pfam" id="PF07715">
    <property type="entry name" value="Plug"/>
    <property type="match status" value="1"/>
</dbReference>
<feature type="region of interest" description="Disordered" evidence="13">
    <location>
        <begin position="258"/>
        <end position="277"/>
    </location>
</feature>
<evidence type="ECO:0000256" key="2">
    <source>
        <dbReference type="ARBA" id="ARBA00009810"/>
    </source>
</evidence>
<evidence type="ECO:0000256" key="9">
    <source>
        <dbReference type="ARBA" id="ARBA00023170"/>
    </source>
</evidence>
<evidence type="ECO:0000256" key="4">
    <source>
        <dbReference type="ARBA" id="ARBA00022452"/>
    </source>
</evidence>
<dbReference type="GO" id="GO:0015344">
    <property type="term" value="F:siderophore uptake transmembrane transporter activity"/>
    <property type="evidence" value="ECO:0007669"/>
    <property type="project" value="TreeGrafter"/>
</dbReference>
<dbReference type="GO" id="GO:0009279">
    <property type="term" value="C:cell outer membrane"/>
    <property type="evidence" value="ECO:0007669"/>
    <property type="project" value="UniProtKB-SubCell"/>
</dbReference>
<proteinExistence type="inferred from homology"/>
<keyword evidence="10 11" id="KW-0998">Cell outer membrane</keyword>
<dbReference type="RefSeq" id="WP_011659723.1">
    <property type="nucleotide sequence ID" value="NC_008391.1"/>
</dbReference>
<evidence type="ECO:0000256" key="1">
    <source>
        <dbReference type="ARBA" id="ARBA00004571"/>
    </source>
</evidence>
<keyword evidence="5 11" id="KW-0812">Transmembrane</keyword>
<dbReference type="Gene3D" id="2.170.130.10">
    <property type="entry name" value="TonB-dependent receptor, plug domain"/>
    <property type="match status" value="1"/>
</dbReference>
<feature type="signal peptide" evidence="14">
    <location>
        <begin position="1"/>
        <end position="28"/>
    </location>
</feature>
<organism evidence="17 18">
    <name type="scientific">Burkholderia ambifaria (strain ATCC BAA-244 / DSM 16087 / CCUG 44356 / LMG 19182 / AMMD)</name>
    <name type="common">Burkholderia cepacia (strain AMMD)</name>
    <dbReference type="NCBI Taxonomy" id="339670"/>
    <lineage>
        <taxon>Bacteria</taxon>
        <taxon>Pseudomonadati</taxon>
        <taxon>Pseudomonadota</taxon>
        <taxon>Betaproteobacteria</taxon>
        <taxon>Burkholderiales</taxon>
        <taxon>Burkholderiaceae</taxon>
        <taxon>Burkholderia</taxon>
        <taxon>Burkholderia cepacia complex</taxon>
    </lineage>
</organism>
<evidence type="ECO:0000256" key="12">
    <source>
        <dbReference type="RuleBase" id="RU003357"/>
    </source>
</evidence>
<dbReference type="InterPro" id="IPR011276">
    <property type="entry name" value="TonB_haem/Hb_rcpt"/>
</dbReference>
<keyword evidence="18" id="KW-1185">Reference proteome</keyword>
<evidence type="ECO:0000256" key="5">
    <source>
        <dbReference type="ARBA" id="ARBA00022692"/>
    </source>
</evidence>
<dbReference type="AlphaFoldDB" id="Q0B6A1"/>
<sequence length="769" mass="83204">MHCYSLARRPICAALFGVFGLSAAPAYADSTANAADATYVDSSSKGANPPSAVLVAASTRGDAALLDPVTVTATRTATAASRTAASVSVITDDDLEEQQATNIKDALRYEPGVTVRRTAYRPGSAALGGGRDGDSSINIRGLEGNRVLLMEDGIRLPNAFSFGPLEAGRGDYSDVDTLKRIEILRGPASALYGSDGLTGAVNFITKDPRDLLSIYGKPIYFSFRPSYDSADRSVGATVSAAGGNDRVQGMIIADGRRGHEVDTRGSNNSASTLRTTSNPQDVYSESLLGKFVLTPTARDTIKFTAETVQRRVSTDVLSAINPPTTLGLTTNDRLERNRFSVDYDFRDDALRWFQTAHVQFYYQDAKQDQYAFETRGRQPSRSRDNQYQERTFGGSAFAESGFSTGPLAHKLLYGVDGSLSRVTNLRDGTVPGVGEAFPNKAFPDTDYTLFGAFVQDQIGYGRLLVTPGLRFDTYRLSASQNDPLFTGTAVSTSANEVSPRVAVLYEITPALIPYAQYAHGFRAPTPDQVNSSFSNPVYGYTSIGNPNLKPETSDTFEAGLRGKAGTGYGVVRYSAAAFTGRYRNFISRTTISGSGRPVDPFVFQYVNFADARIHGFEGRAEWVMPNGITLKTAMAFTKGSTQNNGAASQPLDTVTPFSAVFGVRYEPGERWFVQTDLLFQAAKRDKDIPADACPGARTSCFAPPSSFVVDLRGGYRFNKHVSATIGIRNLFDRKYWNWSDVRGIAADSQVLDAYTSSGRTVAVSMKVDF</sequence>
<dbReference type="Proteomes" id="UP000000662">
    <property type="component" value="Chromosome 2"/>
</dbReference>
<keyword evidence="4 11" id="KW-1134">Transmembrane beta strand</keyword>
<dbReference type="InterPro" id="IPR039426">
    <property type="entry name" value="TonB-dep_rcpt-like"/>
</dbReference>
<feature type="compositionally biased region" description="Polar residues" evidence="13">
    <location>
        <begin position="264"/>
        <end position="277"/>
    </location>
</feature>
<evidence type="ECO:0000256" key="8">
    <source>
        <dbReference type="ARBA" id="ARBA00023136"/>
    </source>
</evidence>
<dbReference type="PATRIC" id="fig|339670.21.peg.5129"/>
<evidence type="ECO:0000313" key="18">
    <source>
        <dbReference type="Proteomes" id="UP000000662"/>
    </source>
</evidence>
<dbReference type="GeneID" id="93087726"/>
<dbReference type="PANTHER" id="PTHR30069:SF29">
    <property type="entry name" value="HEMOGLOBIN AND HEMOGLOBIN-HAPTOGLOBIN-BINDING PROTEIN 1-RELATED"/>
    <property type="match status" value="1"/>
</dbReference>
<feature type="domain" description="TonB-dependent receptor-like beta-barrel" evidence="15">
    <location>
        <begin position="318"/>
        <end position="730"/>
    </location>
</feature>
<evidence type="ECO:0000256" key="6">
    <source>
        <dbReference type="ARBA" id="ARBA00022729"/>
    </source>
</evidence>
<evidence type="ECO:0000256" key="14">
    <source>
        <dbReference type="SAM" id="SignalP"/>
    </source>
</evidence>
<evidence type="ECO:0000256" key="13">
    <source>
        <dbReference type="SAM" id="MobiDB-lite"/>
    </source>
</evidence>
<dbReference type="NCBIfam" id="TIGR01786">
    <property type="entry name" value="TonB-hemlactrns"/>
    <property type="match status" value="1"/>
</dbReference>
<evidence type="ECO:0000259" key="15">
    <source>
        <dbReference type="Pfam" id="PF00593"/>
    </source>
</evidence>